<dbReference type="STRING" id="1385510.GCA_000425205_00028"/>
<feature type="domain" description="HTH deoR-type" evidence="3">
    <location>
        <begin position="5"/>
        <end position="60"/>
    </location>
</feature>
<dbReference type="Gene3D" id="3.40.50.1360">
    <property type="match status" value="1"/>
</dbReference>
<dbReference type="AlphaFoldDB" id="A0A0A5GSB2"/>
<dbReference type="Pfam" id="PF08220">
    <property type="entry name" value="HTH_DeoR"/>
    <property type="match status" value="1"/>
</dbReference>
<dbReference type="PANTHER" id="PTHR30363">
    <property type="entry name" value="HTH-TYPE TRANSCRIPTIONAL REGULATOR SRLR-RELATED"/>
    <property type="match status" value="1"/>
</dbReference>
<protein>
    <submittedName>
        <fullName evidence="4">Cytochrome C</fullName>
    </submittedName>
</protein>
<dbReference type="Gene3D" id="1.10.10.10">
    <property type="entry name" value="Winged helix-like DNA-binding domain superfamily/Winged helix DNA-binding domain"/>
    <property type="match status" value="1"/>
</dbReference>
<dbReference type="SUPFAM" id="SSF46785">
    <property type="entry name" value="Winged helix' DNA-binding domain"/>
    <property type="match status" value="1"/>
</dbReference>
<dbReference type="PANTHER" id="PTHR30363:SF44">
    <property type="entry name" value="AGA OPERON TRANSCRIPTIONAL REPRESSOR-RELATED"/>
    <property type="match status" value="1"/>
</dbReference>
<dbReference type="eggNOG" id="COG1349">
    <property type="taxonomic scope" value="Bacteria"/>
</dbReference>
<comment type="caution">
    <text evidence="4">The sequence shown here is derived from an EMBL/GenBank/DDBJ whole genome shotgun (WGS) entry which is preliminary data.</text>
</comment>
<keyword evidence="5" id="KW-1185">Reference proteome</keyword>
<dbReference type="InterPro" id="IPR036390">
    <property type="entry name" value="WH_DNA-bd_sf"/>
</dbReference>
<organism evidence="4 5">
    <name type="scientific">Pontibacillus halophilus JSM 076056 = DSM 19796</name>
    <dbReference type="NCBI Taxonomy" id="1385510"/>
    <lineage>
        <taxon>Bacteria</taxon>
        <taxon>Bacillati</taxon>
        <taxon>Bacillota</taxon>
        <taxon>Bacilli</taxon>
        <taxon>Bacillales</taxon>
        <taxon>Bacillaceae</taxon>
        <taxon>Pontibacillus</taxon>
    </lineage>
</organism>
<dbReference type="PROSITE" id="PS51000">
    <property type="entry name" value="HTH_DEOR_2"/>
    <property type="match status" value="1"/>
</dbReference>
<sequence length="262" mass="29612">MSLLAEERKKEITQLLEHQGRVKVNELADRLNVSTETIRRYLDDLEGEQKLKKVYGGAIPVEQEKELPHYERTSLHSEAKKLIGKLAADEVNDHDRIVIDEGSTPLHMIPFLSTKKNLTIMTCSIPALNQLVDYQKRQQLDARILFIGGEVSVEHLRVSGSIAEKMMEDFYVNKAFIAADGVHIDHGVTSYDPNKALFTKKLMEQSEQNYIMADSSKVGLRTYVKMATLDDIHTIVSNEAPPSNWTASLESTATNWLYPKNA</sequence>
<dbReference type="SMART" id="SM01134">
    <property type="entry name" value="DeoRC"/>
    <property type="match status" value="1"/>
</dbReference>
<reference evidence="4 5" key="1">
    <citation type="submission" date="2013-08" db="EMBL/GenBank/DDBJ databases">
        <authorList>
            <person name="Huang J."/>
            <person name="Wang G."/>
        </authorList>
    </citation>
    <scope>NUCLEOTIDE SEQUENCE [LARGE SCALE GENOMIC DNA]</scope>
    <source>
        <strain evidence="4 5">JSM 076056</strain>
    </source>
</reference>
<evidence type="ECO:0000256" key="2">
    <source>
        <dbReference type="ARBA" id="ARBA00023163"/>
    </source>
</evidence>
<dbReference type="InterPro" id="IPR014036">
    <property type="entry name" value="DeoR-like_C"/>
</dbReference>
<dbReference type="OrthoDB" id="9797223at2"/>
<dbReference type="Proteomes" id="UP000030528">
    <property type="component" value="Unassembled WGS sequence"/>
</dbReference>
<dbReference type="GO" id="GO:0003700">
    <property type="term" value="F:DNA-binding transcription factor activity"/>
    <property type="evidence" value="ECO:0007669"/>
    <property type="project" value="InterPro"/>
</dbReference>
<dbReference type="Pfam" id="PF00455">
    <property type="entry name" value="DeoRC"/>
    <property type="match status" value="1"/>
</dbReference>
<gene>
    <name evidence="4" type="ORF">N781_02270</name>
</gene>
<dbReference type="SUPFAM" id="SSF100950">
    <property type="entry name" value="NagB/RpiA/CoA transferase-like"/>
    <property type="match status" value="1"/>
</dbReference>
<evidence type="ECO:0000313" key="5">
    <source>
        <dbReference type="Proteomes" id="UP000030528"/>
    </source>
</evidence>
<dbReference type="SMART" id="SM00420">
    <property type="entry name" value="HTH_DEOR"/>
    <property type="match status" value="1"/>
</dbReference>
<dbReference type="InterPro" id="IPR036388">
    <property type="entry name" value="WH-like_DNA-bd_sf"/>
</dbReference>
<dbReference type="EMBL" id="AVPE01000001">
    <property type="protein sequence ID" value="KGX94015.1"/>
    <property type="molecule type" value="Genomic_DNA"/>
</dbReference>
<dbReference type="RefSeq" id="WP_026798864.1">
    <property type="nucleotide sequence ID" value="NZ_AULI01000001.1"/>
</dbReference>
<dbReference type="InterPro" id="IPR001034">
    <property type="entry name" value="DeoR_HTH"/>
</dbReference>
<dbReference type="InterPro" id="IPR050313">
    <property type="entry name" value="Carb_Metab_HTH_regulators"/>
</dbReference>
<dbReference type="PRINTS" id="PR00037">
    <property type="entry name" value="HTHLACR"/>
</dbReference>
<keyword evidence="1" id="KW-0805">Transcription regulation</keyword>
<accession>A0A0A5GSB2</accession>
<dbReference type="InterPro" id="IPR037171">
    <property type="entry name" value="NagB/RpiA_transferase-like"/>
</dbReference>
<evidence type="ECO:0000313" key="4">
    <source>
        <dbReference type="EMBL" id="KGX94015.1"/>
    </source>
</evidence>
<evidence type="ECO:0000256" key="1">
    <source>
        <dbReference type="ARBA" id="ARBA00023015"/>
    </source>
</evidence>
<name>A0A0A5GSB2_9BACI</name>
<proteinExistence type="predicted"/>
<evidence type="ECO:0000259" key="3">
    <source>
        <dbReference type="PROSITE" id="PS51000"/>
    </source>
</evidence>
<keyword evidence="2" id="KW-0804">Transcription</keyword>